<dbReference type="STRING" id="139723.A0A182LV10"/>
<feature type="region of interest" description="Disordered" evidence="1">
    <location>
        <begin position="104"/>
        <end position="180"/>
    </location>
</feature>
<feature type="region of interest" description="Disordered" evidence="1">
    <location>
        <begin position="288"/>
        <end position="311"/>
    </location>
</feature>
<keyword evidence="4" id="KW-1185">Reference proteome</keyword>
<organism evidence="3 4">
    <name type="scientific">Anopheles culicifacies</name>
    <dbReference type="NCBI Taxonomy" id="139723"/>
    <lineage>
        <taxon>Eukaryota</taxon>
        <taxon>Metazoa</taxon>
        <taxon>Ecdysozoa</taxon>
        <taxon>Arthropoda</taxon>
        <taxon>Hexapoda</taxon>
        <taxon>Insecta</taxon>
        <taxon>Pterygota</taxon>
        <taxon>Neoptera</taxon>
        <taxon>Endopterygota</taxon>
        <taxon>Diptera</taxon>
        <taxon>Nematocera</taxon>
        <taxon>Culicoidea</taxon>
        <taxon>Culicidae</taxon>
        <taxon>Anophelinae</taxon>
        <taxon>Anopheles</taxon>
        <taxon>culicifacies species complex</taxon>
    </lineage>
</organism>
<feature type="domain" description="DUF4758" evidence="2">
    <location>
        <begin position="225"/>
        <end position="277"/>
    </location>
</feature>
<feature type="compositionally biased region" description="Basic and acidic residues" evidence="1">
    <location>
        <begin position="822"/>
        <end position="831"/>
    </location>
</feature>
<reference evidence="4" key="1">
    <citation type="submission" date="2013-09" db="EMBL/GenBank/DDBJ databases">
        <title>The Genome Sequence of Anopheles culicifacies species A.</title>
        <authorList>
            <consortium name="The Broad Institute Genomics Platform"/>
            <person name="Neafsey D.E."/>
            <person name="Besansky N."/>
            <person name="Howell P."/>
            <person name="Walton C."/>
            <person name="Young S.K."/>
            <person name="Zeng Q."/>
            <person name="Gargeya S."/>
            <person name="Fitzgerald M."/>
            <person name="Haas B."/>
            <person name="Abouelleil A."/>
            <person name="Allen A.W."/>
            <person name="Alvarado L."/>
            <person name="Arachchi H.M."/>
            <person name="Berlin A.M."/>
            <person name="Chapman S.B."/>
            <person name="Gainer-Dewar J."/>
            <person name="Goldberg J."/>
            <person name="Griggs A."/>
            <person name="Gujja S."/>
            <person name="Hansen M."/>
            <person name="Howarth C."/>
            <person name="Imamovic A."/>
            <person name="Ireland A."/>
            <person name="Larimer J."/>
            <person name="McCowan C."/>
            <person name="Murphy C."/>
            <person name="Pearson M."/>
            <person name="Poon T.W."/>
            <person name="Priest M."/>
            <person name="Roberts A."/>
            <person name="Saif S."/>
            <person name="Shea T."/>
            <person name="Sisk P."/>
            <person name="Sykes S."/>
            <person name="Wortman J."/>
            <person name="Nusbaum C."/>
            <person name="Birren B."/>
        </authorList>
    </citation>
    <scope>NUCLEOTIDE SEQUENCE [LARGE SCALE GENOMIC DNA]</scope>
    <source>
        <strain evidence="4">A-37</strain>
    </source>
</reference>
<feature type="compositionally biased region" description="Low complexity" evidence="1">
    <location>
        <begin position="407"/>
        <end position="418"/>
    </location>
</feature>
<evidence type="ECO:0000256" key="1">
    <source>
        <dbReference type="SAM" id="MobiDB-lite"/>
    </source>
</evidence>
<feature type="compositionally biased region" description="Basic residues" evidence="1">
    <location>
        <begin position="225"/>
        <end position="234"/>
    </location>
</feature>
<dbReference type="EMBL" id="AXCM01003445">
    <property type="status" value="NOT_ANNOTATED_CDS"/>
    <property type="molecule type" value="Genomic_DNA"/>
</dbReference>
<feature type="compositionally biased region" description="Low complexity" evidence="1">
    <location>
        <begin position="288"/>
        <end position="301"/>
    </location>
</feature>
<dbReference type="EMBL" id="AXCM01003446">
    <property type="status" value="NOT_ANNOTATED_CDS"/>
    <property type="molecule type" value="Genomic_DNA"/>
</dbReference>
<dbReference type="AlphaFoldDB" id="A0A182LV10"/>
<dbReference type="InterPro" id="IPR031866">
    <property type="entry name" value="DUF4758"/>
</dbReference>
<reference evidence="3" key="2">
    <citation type="submission" date="2020-05" db="UniProtKB">
        <authorList>
            <consortium name="EnsemblMetazoa"/>
        </authorList>
    </citation>
    <scope>IDENTIFICATION</scope>
    <source>
        <strain evidence="3">A-37</strain>
    </source>
</reference>
<dbReference type="PANTHER" id="PTHR39072">
    <property type="entry name" value="RE48511P"/>
    <property type="match status" value="1"/>
</dbReference>
<evidence type="ECO:0000313" key="4">
    <source>
        <dbReference type="Proteomes" id="UP000075883"/>
    </source>
</evidence>
<feature type="compositionally biased region" description="Low complexity" evidence="1">
    <location>
        <begin position="202"/>
        <end position="218"/>
    </location>
</feature>
<feature type="compositionally biased region" description="Polar residues" evidence="1">
    <location>
        <begin position="479"/>
        <end position="503"/>
    </location>
</feature>
<dbReference type="PANTHER" id="PTHR39072:SF3">
    <property type="entry name" value="RE48511P"/>
    <property type="match status" value="1"/>
</dbReference>
<dbReference type="Proteomes" id="UP000075883">
    <property type="component" value="Unassembled WGS sequence"/>
</dbReference>
<feature type="region of interest" description="Disordered" evidence="1">
    <location>
        <begin position="364"/>
        <end position="429"/>
    </location>
</feature>
<evidence type="ECO:0000313" key="3">
    <source>
        <dbReference type="EnsemblMetazoa" id="ACUA002641-PA"/>
    </source>
</evidence>
<accession>A0A182LV10</accession>
<evidence type="ECO:0000259" key="2">
    <source>
        <dbReference type="Pfam" id="PF15950"/>
    </source>
</evidence>
<dbReference type="Pfam" id="PF15950">
    <property type="entry name" value="DUF4758"/>
    <property type="match status" value="1"/>
</dbReference>
<feature type="compositionally biased region" description="Low complexity" evidence="1">
    <location>
        <begin position="109"/>
        <end position="121"/>
    </location>
</feature>
<feature type="region of interest" description="Disordered" evidence="1">
    <location>
        <begin position="809"/>
        <end position="832"/>
    </location>
</feature>
<feature type="region of interest" description="Disordered" evidence="1">
    <location>
        <begin position="202"/>
        <end position="241"/>
    </location>
</feature>
<feature type="compositionally biased region" description="Polar residues" evidence="1">
    <location>
        <begin position="567"/>
        <end position="585"/>
    </location>
</feature>
<dbReference type="VEuPathDB" id="VectorBase:ACUA002641"/>
<sequence>MAQGMNFDGCGLAHGAVYSPGGGGVYGDSSPKEAGGDPVFAVLPSQDVNPDYYTTQTVYGFLDFTTTIGNTVMIFSPQSAAPAVTGNDESDSVESIRTIRLHVVATKVEPTTTTTESSPEIPESEEEQSEEFEQEQEQETEEIAEDEHGEVHEEEEEEEEIEPKEQQPQEIGNNIGEPEYDFLSRQPSEFVEETFRVVNLRPTAAGSQPAGATAQAAAPREKAAKPKRGNKGRTHPTGLVTTLGGTVVKEGVTTVHETSVIGTYISGKYAQVLQSTSHVIQGNQGGVAANGNGAAGPASQATDGRRPKLSPSSTLRILKTAAPALNKTPRYNPEAASIITPSPATHALEDTGLPLENLFASQPSSNLVRPSRRLPGSASGNFKNRLKNRISKDENDLQEQGVDSELVTPQATVTPQPTYGKKPGNLLHANKSANYTHTHNVTRFNRYSTTSVEVATVSVYSEPSPAPGSGYQNRRNKSTRNGFKPTSSHSVSTAQQQQHQSDAATRRSFKPKPQPSAPQDVEPGQTTSLYKFKLNRSPGRWQYKSPAKPTVAIRKQSAVKPKDQVLENLTTAPISDTSVQSNDIAQSPEHAEKVDTDADLDQSGSVHGNVLNDAESDNQIERRYPIETLKVEISTPADFRDTYYEIATIKSPYTFQVGTVKNTRYITVTSTIEKVLEQETATITPSLTEPLTENILATTTHIDKESNLLDSSIATLPPISLGLDTETPPLETLTETFSTTQAMLKTHILPVIRDGDTTSYTLIQTYHVTRLVTATKTLPPMELYHFVPSRTLNEFNSRLDEAGSELHLELEFGDDNENDDEDKPKRERLPSDLDLSNIGSDFDLSEVDKTNIPENIRPKKKITGNNKENRVTTEAPVTTPALTPEQLQQLALLRLLNPAAAAQIPSVITSSKPVIKLETVYESHVLPIINGANTILSTISRPIGTITKTSYETAYTTLYSTTVVPTVLTTYLTQSVNVQPTAAAAFPGFFPNPYAPFPFVG</sequence>
<dbReference type="EnsemblMetazoa" id="ACUA002641-RA">
    <property type="protein sequence ID" value="ACUA002641-PA"/>
    <property type="gene ID" value="ACUA002641"/>
</dbReference>
<feature type="compositionally biased region" description="Acidic residues" evidence="1">
    <location>
        <begin position="122"/>
        <end position="162"/>
    </location>
</feature>
<feature type="compositionally biased region" description="Acidic residues" evidence="1">
    <location>
        <begin position="811"/>
        <end position="821"/>
    </location>
</feature>
<protein>
    <recommendedName>
        <fullName evidence="2">DUF4758 domain-containing protein</fullName>
    </recommendedName>
</protein>
<feature type="region of interest" description="Disordered" evidence="1">
    <location>
        <begin position="460"/>
        <end position="618"/>
    </location>
</feature>
<proteinExistence type="predicted"/>
<name>A0A182LV10_9DIPT</name>